<accession>A0ABX8RM19</accession>
<name>A0ABX8RM19_NOCIO</name>
<feature type="chain" id="PRO_5046130833" evidence="1">
    <location>
        <begin position="31"/>
        <end position="108"/>
    </location>
</feature>
<sequence>MRKFHSIPRIAVTTGATAAMLIGLTGTSHAAEGTFFYTRADTGQQTLLGSTPNGQCIAVHGGATQATNDTDTDAHLYTNSSCTSSPRYLGSRQSDEYSAPYPTYVLFG</sequence>
<keyword evidence="3" id="KW-1185">Reference proteome</keyword>
<evidence type="ECO:0000256" key="1">
    <source>
        <dbReference type="SAM" id="SignalP"/>
    </source>
</evidence>
<proteinExistence type="predicted"/>
<gene>
    <name evidence="2" type="ORF">KV110_23095</name>
</gene>
<organism evidence="2 3">
    <name type="scientific">Nocardia iowensis</name>
    <dbReference type="NCBI Taxonomy" id="204891"/>
    <lineage>
        <taxon>Bacteria</taxon>
        <taxon>Bacillati</taxon>
        <taxon>Actinomycetota</taxon>
        <taxon>Actinomycetes</taxon>
        <taxon>Mycobacteriales</taxon>
        <taxon>Nocardiaceae</taxon>
        <taxon>Nocardia</taxon>
    </lineage>
</organism>
<dbReference type="RefSeq" id="WP_218469369.1">
    <property type="nucleotide sequence ID" value="NZ_BAABJN010000008.1"/>
</dbReference>
<keyword evidence="1" id="KW-0732">Signal</keyword>
<protein>
    <submittedName>
        <fullName evidence="2">Uncharacterized protein</fullName>
    </submittedName>
</protein>
<dbReference type="Proteomes" id="UP000694257">
    <property type="component" value="Chromosome"/>
</dbReference>
<dbReference type="EMBL" id="CP078145">
    <property type="protein sequence ID" value="QXN88486.1"/>
    <property type="molecule type" value="Genomic_DNA"/>
</dbReference>
<feature type="signal peptide" evidence="1">
    <location>
        <begin position="1"/>
        <end position="30"/>
    </location>
</feature>
<evidence type="ECO:0000313" key="2">
    <source>
        <dbReference type="EMBL" id="QXN88486.1"/>
    </source>
</evidence>
<evidence type="ECO:0000313" key="3">
    <source>
        <dbReference type="Proteomes" id="UP000694257"/>
    </source>
</evidence>
<reference evidence="2 3" key="1">
    <citation type="submission" date="2021-07" db="EMBL/GenBank/DDBJ databases">
        <title>Whole Genome Sequence of Nocardia Iowensis.</title>
        <authorList>
            <person name="Lamm A."/>
            <person name="Collins-Fairclough A.M."/>
            <person name="Bunk B."/>
            <person name="Sproer C."/>
        </authorList>
    </citation>
    <scope>NUCLEOTIDE SEQUENCE [LARGE SCALE GENOMIC DNA]</scope>
    <source>
        <strain evidence="2 3">NRRL 5646</strain>
    </source>
</reference>